<feature type="chain" id="PRO_5032386109" evidence="4">
    <location>
        <begin position="25"/>
        <end position="297"/>
    </location>
</feature>
<dbReference type="AlphaFoldDB" id="A0A850QIL6"/>
<dbReference type="Gene3D" id="3.40.190.10">
    <property type="entry name" value="Periplasmic binding protein-like II"/>
    <property type="match status" value="2"/>
</dbReference>
<evidence type="ECO:0000259" key="5">
    <source>
        <dbReference type="SMART" id="SM00062"/>
    </source>
</evidence>
<evidence type="ECO:0000256" key="3">
    <source>
        <dbReference type="ARBA" id="ARBA00022729"/>
    </source>
</evidence>
<organism evidence="6 7">
    <name type="scientific">Undibacterium oligocarboniphilum</name>
    <dbReference type="NCBI Taxonomy" id="666702"/>
    <lineage>
        <taxon>Bacteria</taxon>
        <taxon>Pseudomonadati</taxon>
        <taxon>Pseudomonadota</taxon>
        <taxon>Betaproteobacteria</taxon>
        <taxon>Burkholderiales</taxon>
        <taxon>Oxalobacteraceae</taxon>
        <taxon>Undibacterium</taxon>
    </lineage>
</organism>
<comment type="caution">
    <text evidence="6">The sequence shown here is derived from an EMBL/GenBank/DDBJ whole genome shotgun (WGS) entry which is preliminary data.</text>
</comment>
<dbReference type="PANTHER" id="PTHR30085:SF2">
    <property type="entry name" value="GLUTAMATE_ASPARTATE IMPORT SOLUTE-BINDING PROTEIN"/>
    <property type="match status" value="1"/>
</dbReference>
<evidence type="ECO:0000313" key="7">
    <source>
        <dbReference type="Proteomes" id="UP000588051"/>
    </source>
</evidence>
<proteinExistence type="inferred from homology"/>
<dbReference type="Proteomes" id="UP000588051">
    <property type="component" value="Unassembled WGS sequence"/>
</dbReference>
<dbReference type="InterPro" id="IPR051455">
    <property type="entry name" value="Bact_solute-bind_prot3"/>
</dbReference>
<keyword evidence="2" id="KW-0813">Transport</keyword>
<name>A0A850QIL6_9BURK</name>
<keyword evidence="3 4" id="KW-0732">Signal</keyword>
<dbReference type="PANTHER" id="PTHR30085">
    <property type="entry name" value="AMINO ACID ABC TRANSPORTER PERMEASE"/>
    <property type="match status" value="1"/>
</dbReference>
<dbReference type="GO" id="GO:0030288">
    <property type="term" value="C:outer membrane-bounded periplasmic space"/>
    <property type="evidence" value="ECO:0007669"/>
    <property type="project" value="TreeGrafter"/>
</dbReference>
<dbReference type="SUPFAM" id="SSF53850">
    <property type="entry name" value="Periplasmic binding protein-like II"/>
    <property type="match status" value="1"/>
</dbReference>
<evidence type="ECO:0000256" key="2">
    <source>
        <dbReference type="ARBA" id="ARBA00022448"/>
    </source>
</evidence>
<comment type="similarity">
    <text evidence="1">Belongs to the bacterial solute-binding protein 3 family.</text>
</comment>
<dbReference type="GO" id="GO:0006865">
    <property type="term" value="P:amino acid transport"/>
    <property type="evidence" value="ECO:0007669"/>
    <property type="project" value="TreeGrafter"/>
</dbReference>
<dbReference type="SMART" id="SM00062">
    <property type="entry name" value="PBPb"/>
    <property type="match status" value="1"/>
</dbReference>
<evidence type="ECO:0000256" key="4">
    <source>
        <dbReference type="SAM" id="SignalP"/>
    </source>
</evidence>
<dbReference type="CDD" id="cd13688">
    <property type="entry name" value="PBP2_GltI_DEBP"/>
    <property type="match status" value="1"/>
</dbReference>
<dbReference type="RefSeq" id="WP_176804472.1">
    <property type="nucleotide sequence ID" value="NZ_JABXYJ010000008.1"/>
</dbReference>
<evidence type="ECO:0000256" key="1">
    <source>
        <dbReference type="ARBA" id="ARBA00010333"/>
    </source>
</evidence>
<dbReference type="Pfam" id="PF00497">
    <property type="entry name" value="SBP_bac_3"/>
    <property type="match status" value="1"/>
</dbReference>
<accession>A0A850QIL6</accession>
<sequence length="297" mass="32593">MTLKITKLAILTALCLQLPGMAYAISESGSTLDKMRDSNTLVIGVRESAAPFAMMKNGVAQGYTVDLCRNVVAGIEKYLKTKLDIRYVPVNAKNRISLLQAGEIDMECGTTTDTRDREKEVAFTYPIFVTGARLAVRKDSPINDYSQLGGTRVVVVAGSSCEKLIQPVQVAAQSKGTPFSVRLVKDNNAGVLDVANHQADAFCTDDVLLNGAIEENNLNGKLHRVSRLLSIEPYALMIRKDDEQFLKLVDGIVAENLINGSAYKLVKKWFDRPGQAYRFNSMTTALFSFPNKTTAFP</sequence>
<evidence type="ECO:0000313" key="6">
    <source>
        <dbReference type="EMBL" id="NVO78937.1"/>
    </source>
</evidence>
<gene>
    <name evidence="6" type="ORF">HV832_13995</name>
</gene>
<keyword evidence="7" id="KW-1185">Reference proteome</keyword>
<feature type="signal peptide" evidence="4">
    <location>
        <begin position="1"/>
        <end position="24"/>
    </location>
</feature>
<dbReference type="EMBL" id="JABXYJ010000008">
    <property type="protein sequence ID" value="NVO78937.1"/>
    <property type="molecule type" value="Genomic_DNA"/>
</dbReference>
<protein>
    <submittedName>
        <fullName evidence="6">Amino acid ABC transporter substrate-binding protein</fullName>
    </submittedName>
</protein>
<feature type="domain" description="Solute-binding protein family 3/N-terminal" evidence="5">
    <location>
        <begin position="40"/>
        <end position="273"/>
    </location>
</feature>
<reference evidence="6 7" key="1">
    <citation type="submission" date="2020-06" db="EMBL/GenBank/DDBJ databases">
        <authorList>
            <person name="Qiu C."/>
            <person name="Liu Z."/>
        </authorList>
    </citation>
    <scope>NUCLEOTIDE SEQUENCE [LARGE SCALE GENOMIC DNA]</scope>
    <source>
        <strain evidence="6 7">EM 1</strain>
    </source>
</reference>
<dbReference type="InterPro" id="IPR001638">
    <property type="entry name" value="Solute-binding_3/MltF_N"/>
</dbReference>
<dbReference type="GO" id="GO:0005576">
    <property type="term" value="C:extracellular region"/>
    <property type="evidence" value="ECO:0007669"/>
    <property type="project" value="TreeGrafter"/>
</dbReference>